<dbReference type="Proteomes" id="UP000595566">
    <property type="component" value="Segment"/>
</dbReference>
<dbReference type="InterPro" id="IPR021739">
    <property type="entry name" value="SaV-like"/>
</dbReference>
<evidence type="ECO:0008006" key="3">
    <source>
        <dbReference type="Google" id="ProtNLM"/>
    </source>
</evidence>
<organism evidence="1 2">
    <name type="scientific">Flavobacterium phage vB_FspM_immuto_2-6A</name>
    <dbReference type="NCBI Taxonomy" id="2801477"/>
    <lineage>
        <taxon>Viruses</taxon>
        <taxon>Duplodnaviria</taxon>
        <taxon>Heunggongvirae</taxon>
        <taxon>Uroviricota</taxon>
        <taxon>Caudoviricetes</taxon>
        <taxon>Immutovirus</taxon>
        <taxon>Immutovirus immuto</taxon>
    </lineage>
</organism>
<accession>A0A7T8ERC2</accession>
<dbReference type="Pfam" id="PF11753">
    <property type="entry name" value="DUF3310"/>
    <property type="match status" value="1"/>
</dbReference>
<sequence length="89" mass="10418">MNDREATFTIDKEEFKKELVNHPQHYGGKDNPYEAIKVIEAWNLGFCLGNTIKYISRAGKKDDTIQELEKALWYLKREIKNLKDGKENS</sequence>
<gene>
    <name evidence="1" type="ORF">immuto26A_87</name>
</gene>
<protein>
    <recommendedName>
        <fullName evidence="3">DUF3310 domain-containing protein</fullName>
    </recommendedName>
</protein>
<evidence type="ECO:0000313" key="2">
    <source>
        <dbReference type="Proteomes" id="UP000595566"/>
    </source>
</evidence>
<proteinExistence type="predicted"/>
<evidence type="ECO:0000313" key="1">
    <source>
        <dbReference type="EMBL" id="QQO91766.1"/>
    </source>
</evidence>
<name>A0A7T8ERC2_9CAUD</name>
<keyword evidence="2" id="KW-1185">Reference proteome</keyword>
<dbReference type="EMBL" id="MW353175">
    <property type="protein sequence ID" value="QQO91766.1"/>
    <property type="molecule type" value="Genomic_DNA"/>
</dbReference>
<reference evidence="1 2" key="1">
    <citation type="submission" date="2020-12" db="EMBL/GenBank/DDBJ databases">
        <title>Dynamics of Baltic Sea phages driven by environmental changes.</title>
        <authorList>
            <person name="Hoetzinger M."/>
            <person name="Nilsson E."/>
            <person name="Holmfeldt K."/>
        </authorList>
    </citation>
    <scope>NUCLEOTIDE SEQUENCE [LARGE SCALE GENOMIC DNA]</scope>
</reference>